<accession>A0A5J4T393</accession>
<proteinExistence type="predicted"/>
<name>A0A5J4T393_9ZZZZ</name>
<dbReference type="EMBL" id="SNRY01000007">
    <property type="protein sequence ID" value="KAA6351930.1"/>
    <property type="molecule type" value="Genomic_DNA"/>
</dbReference>
<comment type="caution">
    <text evidence="1">The sequence shown here is derived from an EMBL/GenBank/DDBJ whole genome shotgun (WGS) entry which is preliminary data.</text>
</comment>
<dbReference type="AlphaFoldDB" id="A0A5J4T393"/>
<reference evidence="1" key="1">
    <citation type="submission" date="2019-03" db="EMBL/GenBank/DDBJ databases">
        <title>Single cell metagenomics reveals metabolic interactions within the superorganism composed of flagellate Streblomastix strix and complex community of Bacteroidetes bacteria on its surface.</title>
        <authorList>
            <person name="Treitli S.C."/>
            <person name="Kolisko M."/>
            <person name="Husnik F."/>
            <person name="Keeling P."/>
            <person name="Hampl V."/>
        </authorList>
    </citation>
    <scope>NUCLEOTIDE SEQUENCE</scope>
    <source>
        <strain evidence="1">STM</strain>
    </source>
</reference>
<organism evidence="1">
    <name type="scientific">termite gut metagenome</name>
    <dbReference type="NCBI Taxonomy" id="433724"/>
    <lineage>
        <taxon>unclassified sequences</taxon>
        <taxon>metagenomes</taxon>
        <taxon>organismal metagenomes</taxon>
    </lineage>
</organism>
<evidence type="ECO:0000313" key="1">
    <source>
        <dbReference type="EMBL" id="KAA6351930.1"/>
    </source>
</evidence>
<protein>
    <submittedName>
        <fullName evidence="1">Uncharacterized protein</fullName>
    </submittedName>
</protein>
<sequence length="173" mass="18284">MKTRFIFQWVLVLVLGLSSSLATGLTVEVNNSTFTGNIAQQFGGVGHFVNTENSTGSTLNVTFNGCTFSGNKCGYEGGEGSGGVFSTRIQQTIGKINLSVNNSSCTGNTAKNGGVALLERASDDGENTQLNVTLMVVPLPAIKRPKVVAFSLPSVCMRSIYGRRKVQTALLKV</sequence>
<gene>
    <name evidence="1" type="ORF">EZS27_000727</name>
</gene>